<keyword evidence="2" id="KW-0472">Membrane</keyword>
<evidence type="ECO:0008006" key="5">
    <source>
        <dbReference type="Google" id="ProtNLM"/>
    </source>
</evidence>
<sequence length="317" mass="34247">MRAIHYRQWEGSLNSRDYFVFLFSSGFGGVVVLVTKQVDIGLGLFVAFGMDNISAKEKDTEVDLESGLPFIGDDSEKVSPPSSSKQGKVLFTKVSGGFVVGSVKGEHVPSLYSNRSKLGDLSVDVTRVPNKQTMGTESVNRAEQTPVKEQMMGMDSVNRAEQTPAKEKRKKVSNKKHPKPPRSPQSPALDAADHKLIKEITELAMLKRARVERMKALKKMKTAKPATSYSGSILAMVFTVVFFIVIIFQGMSSRPSSVASFQGSPISVGGSEGGLISVQYQLMPSATDSNAPGSVSHNFVQQVAGSDLPEKLGRDSG</sequence>
<evidence type="ECO:0000256" key="1">
    <source>
        <dbReference type="SAM" id="MobiDB-lite"/>
    </source>
</evidence>
<feature type="compositionally biased region" description="Polar residues" evidence="1">
    <location>
        <begin position="129"/>
        <end position="143"/>
    </location>
</feature>
<keyword evidence="4" id="KW-1185">Reference proteome</keyword>
<feature type="compositionally biased region" description="Basic residues" evidence="1">
    <location>
        <begin position="167"/>
        <end position="180"/>
    </location>
</feature>
<feature type="region of interest" description="Disordered" evidence="1">
    <location>
        <begin position="128"/>
        <end position="192"/>
    </location>
</feature>
<dbReference type="PANTHER" id="PTHR34188:SF20">
    <property type="entry name" value="PROTEIN, PUTATIVE-RELATED"/>
    <property type="match status" value="1"/>
</dbReference>
<evidence type="ECO:0000256" key="2">
    <source>
        <dbReference type="SAM" id="Phobius"/>
    </source>
</evidence>
<feature type="transmembrane region" description="Helical" evidence="2">
    <location>
        <begin position="18"/>
        <end position="35"/>
    </location>
</feature>
<dbReference type="AlphaFoldDB" id="A0AAN9JQL8"/>
<gene>
    <name evidence="3" type="ORF">RJT34_14572</name>
</gene>
<keyword evidence="2" id="KW-0812">Transmembrane</keyword>
<proteinExistence type="predicted"/>
<accession>A0AAN9JQL8</accession>
<organism evidence="3 4">
    <name type="scientific">Clitoria ternatea</name>
    <name type="common">Butterfly pea</name>
    <dbReference type="NCBI Taxonomy" id="43366"/>
    <lineage>
        <taxon>Eukaryota</taxon>
        <taxon>Viridiplantae</taxon>
        <taxon>Streptophyta</taxon>
        <taxon>Embryophyta</taxon>
        <taxon>Tracheophyta</taxon>
        <taxon>Spermatophyta</taxon>
        <taxon>Magnoliopsida</taxon>
        <taxon>eudicotyledons</taxon>
        <taxon>Gunneridae</taxon>
        <taxon>Pentapetalae</taxon>
        <taxon>rosids</taxon>
        <taxon>fabids</taxon>
        <taxon>Fabales</taxon>
        <taxon>Fabaceae</taxon>
        <taxon>Papilionoideae</taxon>
        <taxon>50 kb inversion clade</taxon>
        <taxon>NPAAA clade</taxon>
        <taxon>indigoferoid/millettioid clade</taxon>
        <taxon>Phaseoleae</taxon>
        <taxon>Clitoria</taxon>
    </lineage>
</organism>
<reference evidence="3 4" key="1">
    <citation type="submission" date="2024-01" db="EMBL/GenBank/DDBJ databases">
        <title>The genomes of 5 underutilized Papilionoideae crops provide insights into root nodulation and disease resistance.</title>
        <authorList>
            <person name="Yuan L."/>
        </authorList>
    </citation>
    <scope>NUCLEOTIDE SEQUENCE [LARGE SCALE GENOMIC DNA]</scope>
    <source>
        <strain evidence="3">LY-2023</strain>
        <tissue evidence="3">Leaf</tissue>
    </source>
</reference>
<keyword evidence="2" id="KW-1133">Transmembrane helix</keyword>
<comment type="caution">
    <text evidence="3">The sequence shown here is derived from an EMBL/GenBank/DDBJ whole genome shotgun (WGS) entry which is preliminary data.</text>
</comment>
<name>A0AAN9JQL8_CLITE</name>
<dbReference type="Proteomes" id="UP001359559">
    <property type="component" value="Unassembled WGS sequence"/>
</dbReference>
<evidence type="ECO:0000313" key="4">
    <source>
        <dbReference type="Proteomes" id="UP001359559"/>
    </source>
</evidence>
<feature type="transmembrane region" description="Helical" evidence="2">
    <location>
        <begin position="226"/>
        <end position="248"/>
    </location>
</feature>
<dbReference type="PANTHER" id="PTHR34188">
    <property type="entry name" value="OS01G0299500 PROTEIN"/>
    <property type="match status" value="1"/>
</dbReference>
<protein>
    <recommendedName>
        <fullName evidence="5">Transmembrane protein</fullName>
    </recommendedName>
</protein>
<dbReference type="EMBL" id="JAYKXN010000003">
    <property type="protein sequence ID" value="KAK7303660.1"/>
    <property type="molecule type" value="Genomic_DNA"/>
</dbReference>
<evidence type="ECO:0000313" key="3">
    <source>
        <dbReference type="EMBL" id="KAK7303660.1"/>
    </source>
</evidence>